<comment type="cofactor">
    <cofactor evidence="1 4">
        <name>pyridoxal 5'-phosphate</name>
        <dbReference type="ChEBI" id="CHEBI:597326"/>
    </cofactor>
</comment>
<reference evidence="5 6" key="1">
    <citation type="journal article" date="2016" name="Nat. Commun.">
        <title>Thousands of microbial genomes shed light on interconnected biogeochemical processes in an aquifer system.</title>
        <authorList>
            <person name="Anantharaman K."/>
            <person name="Brown C.T."/>
            <person name="Hug L.A."/>
            <person name="Sharon I."/>
            <person name="Castelle C.J."/>
            <person name="Probst A.J."/>
            <person name="Thomas B.C."/>
            <person name="Singh A."/>
            <person name="Wilkins M.J."/>
            <person name="Karaoz U."/>
            <person name="Brodie E.L."/>
            <person name="Williams K.H."/>
            <person name="Hubbard S.S."/>
            <person name="Banfield J.F."/>
        </authorList>
    </citation>
    <scope>NUCLEOTIDE SEQUENCE [LARGE SCALE GENOMIC DNA]</scope>
</reference>
<dbReference type="GO" id="GO:0005737">
    <property type="term" value="C:cytoplasm"/>
    <property type="evidence" value="ECO:0007669"/>
    <property type="project" value="TreeGrafter"/>
</dbReference>
<accession>A0A1F5MGK1</accession>
<keyword evidence="3 4" id="KW-0663">Pyridoxal phosphate</keyword>
<dbReference type="InterPro" id="IPR000277">
    <property type="entry name" value="Cys/Met-Metab_PyrdxlP-dep_enz"/>
</dbReference>
<name>A0A1F5MGK1_9BACT</name>
<dbReference type="InterPro" id="IPR015424">
    <property type="entry name" value="PyrdxlP-dep_Trfase"/>
</dbReference>
<dbReference type="PANTHER" id="PTHR11808:SF15">
    <property type="entry name" value="CYSTATHIONINE GAMMA-LYASE"/>
    <property type="match status" value="1"/>
</dbReference>
<dbReference type="GO" id="GO:0019343">
    <property type="term" value="P:cysteine biosynthetic process via cystathionine"/>
    <property type="evidence" value="ECO:0007669"/>
    <property type="project" value="TreeGrafter"/>
</dbReference>
<dbReference type="Proteomes" id="UP000183317">
    <property type="component" value="Unassembled WGS sequence"/>
</dbReference>
<dbReference type="Gene3D" id="3.40.640.10">
    <property type="entry name" value="Type I PLP-dependent aspartate aminotransferase-like (Major domain)"/>
    <property type="match status" value="1"/>
</dbReference>
<evidence type="ECO:0000256" key="3">
    <source>
        <dbReference type="ARBA" id="ARBA00022898"/>
    </source>
</evidence>
<proteinExistence type="inferred from homology"/>
<dbReference type="InterPro" id="IPR015421">
    <property type="entry name" value="PyrdxlP-dep_Trfase_major"/>
</dbReference>
<organism evidence="5 6">
    <name type="scientific">Candidatus Daviesbacteria bacterium RIFCSPLOWO2_02_FULL_36_8</name>
    <dbReference type="NCBI Taxonomy" id="1797793"/>
    <lineage>
        <taxon>Bacteria</taxon>
        <taxon>Candidatus Daviesiibacteriota</taxon>
    </lineage>
</organism>
<dbReference type="AlphaFoldDB" id="A0A1F5MGK1"/>
<evidence type="ECO:0000313" key="6">
    <source>
        <dbReference type="Proteomes" id="UP000183317"/>
    </source>
</evidence>
<dbReference type="EMBL" id="MFDU01000011">
    <property type="protein sequence ID" value="OGE64498.1"/>
    <property type="molecule type" value="Genomic_DNA"/>
</dbReference>
<evidence type="ECO:0000313" key="5">
    <source>
        <dbReference type="EMBL" id="OGE64498.1"/>
    </source>
</evidence>
<evidence type="ECO:0000256" key="1">
    <source>
        <dbReference type="ARBA" id="ARBA00001933"/>
    </source>
</evidence>
<dbReference type="GO" id="GO:0019346">
    <property type="term" value="P:transsulfuration"/>
    <property type="evidence" value="ECO:0007669"/>
    <property type="project" value="InterPro"/>
</dbReference>
<comment type="similarity">
    <text evidence="2 4">Belongs to the trans-sulfuration enzymes family.</text>
</comment>
<comment type="caution">
    <text evidence="5">The sequence shown here is derived from an EMBL/GenBank/DDBJ whole genome shotgun (WGS) entry which is preliminary data.</text>
</comment>
<sequence length="384" mass="42359">MKNKELTRSPGFAALDVETFGKVLQAKENFEYGQHEMYFRDGFPALYELESHVAMLVGADKGRVLLTNTGMSALYTAIEAASPSKGDLVVHNFQGYSQTEWLVTEKLTDRGVNHVSVDTGSLSDIEDALKKYSPKIVLFETVVNGPLMSVLDVERFLSLPVLQELDPLVILDNTFPTGSNLPLAEMLQRTDLKVIGVESATKSYALNQELGGVLFTYNEFCLQSLLKNRRGIGTILGPSAVETIRAVVPKTKEQFDCEHRLATQNTFLLARTCAEVGSEKFTVSYPNLPTHPNYKYASEYFPFGAAPAFFIQPTTTDLSAVDLARALESDGVLNDCRLAQSFCFDKTGVSFDSKGKYLRIAGGLEDVEALSHLQEGFRQTLATF</sequence>
<dbReference type="SUPFAM" id="SSF53383">
    <property type="entry name" value="PLP-dependent transferases"/>
    <property type="match status" value="1"/>
</dbReference>
<protein>
    <submittedName>
        <fullName evidence="5">Uncharacterized protein</fullName>
    </submittedName>
</protein>
<dbReference type="GO" id="GO:0004123">
    <property type="term" value="F:cystathionine gamma-lyase activity"/>
    <property type="evidence" value="ECO:0007669"/>
    <property type="project" value="TreeGrafter"/>
</dbReference>
<evidence type="ECO:0000256" key="4">
    <source>
        <dbReference type="RuleBase" id="RU362118"/>
    </source>
</evidence>
<dbReference type="GO" id="GO:0030170">
    <property type="term" value="F:pyridoxal phosphate binding"/>
    <property type="evidence" value="ECO:0007669"/>
    <property type="project" value="InterPro"/>
</dbReference>
<dbReference type="Pfam" id="PF01053">
    <property type="entry name" value="Cys_Met_Meta_PP"/>
    <property type="match status" value="1"/>
</dbReference>
<dbReference type="PANTHER" id="PTHR11808">
    <property type="entry name" value="TRANS-SULFURATION ENZYME FAMILY MEMBER"/>
    <property type="match status" value="1"/>
</dbReference>
<evidence type="ECO:0000256" key="2">
    <source>
        <dbReference type="ARBA" id="ARBA00009077"/>
    </source>
</evidence>
<gene>
    <name evidence="5" type="ORF">A3J13_02645</name>
</gene>